<dbReference type="GO" id="GO:0003677">
    <property type="term" value="F:DNA binding"/>
    <property type="evidence" value="ECO:0007669"/>
    <property type="project" value="UniProtKB-UniRule"/>
</dbReference>
<dbReference type="RefSeq" id="WP_013950780.1">
    <property type="nucleotide sequence ID" value="NC_015722.1"/>
</dbReference>
<dbReference type="PROSITE" id="PS51199">
    <property type="entry name" value="SF4_HELICASE"/>
    <property type="match status" value="1"/>
</dbReference>
<dbReference type="NCBIfam" id="NF006606">
    <property type="entry name" value="PRK09165.1"/>
    <property type="match status" value="1"/>
</dbReference>
<evidence type="ECO:0000313" key="17">
    <source>
        <dbReference type="Proteomes" id="UP000006639"/>
    </source>
</evidence>
<evidence type="ECO:0000256" key="8">
    <source>
        <dbReference type="ARBA" id="ARBA00022840"/>
    </source>
</evidence>
<evidence type="ECO:0000256" key="3">
    <source>
        <dbReference type="ARBA" id="ARBA00022515"/>
    </source>
</evidence>
<proteinExistence type="inferred from homology"/>
<evidence type="ECO:0000313" key="16">
    <source>
        <dbReference type="EMBL" id="AEI88564.1"/>
    </source>
</evidence>
<evidence type="ECO:0000256" key="4">
    <source>
        <dbReference type="ARBA" id="ARBA00022705"/>
    </source>
</evidence>
<name>F7XV65_MIDMI</name>
<keyword evidence="10" id="KW-0413">Isomerase</keyword>
<dbReference type="InterPro" id="IPR016136">
    <property type="entry name" value="DNA_helicase_N/primase_C"/>
</dbReference>
<organism evidence="16 17">
    <name type="scientific">Midichloria mitochondrii (strain IricVA)</name>
    <dbReference type="NCBI Taxonomy" id="696127"/>
    <lineage>
        <taxon>Bacteria</taxon>
        <taxon>Pseudomonadati</taxon>
        <taxon>Pseudomonadota</taxon>
        <taxon>Alphaproteobacteria</taxon>
        <taxon>Rickettsiales</taxon>
        <taxon>Candidatus Midichloriaceae</taxon>
        <taxon>Candidatus Midichloria</taxon>
    </lineage>
</organism>
<dbReference type="HOGENOM" id="CLU_005373_0_0_5"/>
<accession>F7XV65</accession>
<dbReference type="Pfam" id="PF03796">
    <property type="entry name" value="DnaB_C"/>
    <property type="match status" value="1"/>
</dbReference>
<dbReference type="GO" id="GO:0043139">
    <property type="term" value="F:5'-3' DNA helicase activity"/>
    <property type="evidence" value="ECO:0007669"/>
    <property type="project" value="UniProtKB-EC"/>
</dbReference>
<evidence type="ECO:0000256" key="11">
    <source>
        <dbReference type="ARBA" id="ARBA00044932"/>
    </source>
</evidence>
<dbReference type="AlphaFoldDB" id="F7XV65"/>
<evidence type="ECO:0000256" key="6">
    <source>
        <dbReference type="ARBA" id="ARBA00022801"/>
    </source>
</evidence>
<dbReference type="Proteomes" id="UP000006639">
    <property type="component" value="Chromosome"/>
</dbReference>
<keyword evidence="9 14" id="KW-0238">DNA-binding</keyword>
<keyword evidence="8 14" id="KW-0067">ATP-binding</keyword>
<evidence type="ECO:0000256" key="2">
    <source>
        <dbReference type="ARBA" id="ARBA00011643"/>
    </source>
</evidence>
<dbReference type="SUPFAM" id="SSF48024">
    <property type="entry name" value="N-terminal domain of DnaB helicase"/>
    <property type="match status" value="1"/>
</dbReference>
<evidence type="ECO:0000256" key="7">
    <source>
        <dbReference type="ARBA" id="ARBA00022806"/>
    </source>
</evidence>
<keyword evidence="3 14" id="KW-0639">Primosome</keyword>
<keyword evidence="6 14" id="KW-0378">Hydrolase</keyword>
<dbReference type="Gene3D" id="3.40.50.300">
    <property type="entry name" value="P-loop containing nucleotide triphosphate hydrolases"/>
    <property type="match status" value="1"/>
</dbReference>
<dbReference type="GO" id="GO:0016887">
    <property type="term" value="F:ATP hydrolysis activity"/>
    <property type="evidence" value="ECO:0007669"/>
    <property type="project" value="RHEA"/>
</dbReference>
<evidence type="ECO:0000256" key="5">
    <source>
        <dbReference type="ARBA" id="ARBA00022741"/>
    </source>
</evidence>
<dbReference type="GO" id="GO:1990077">
    <property type="term" value="C:primosome complex"/>
    <property type="evidence" value="ECO:0007669"/>
    <property type="project" value="UniProtKB-UniRule"/>
</dbReference>
<evidence type="ECO:0000256" key="1">
    <source>
        <dbReference type="ARBA" id="ARBA00008428"/>
    </source>
</evidence>
<dbReference type="InterPro" id="IPR007694">
    <property type="entry name" value="DNA_helicase_DnaB-like_C"/>
</dbReference>
<dbReference type="GO" id="GO:0005524">
    <property type="term" value="F:ATP binding"/>
    <property type="evidence" value="ECO:0007669"/>
    <property type="project" value="UniProtKB-UniRule"/>
</dbReference>
<dbReference type="PANTHER" id="PTHR30153">
    <property type="entry name" value="REPLICATIVE DNA HELICASE DNAB"/>
    <property type="match status" value="1"/>
</dbReference>
<keyword evidence="7 14" id="KW-0347">Helicase</keyword>
<dbReference type="OrthoDB" id="9773982at2"/>
<evidence type="ECO:0000256" key="12">
    <source>
        <dbReference type="ARBA" id="ARBA00048954"/>
    </source>
</evidence>
<dbReference type="EMBL" id="CP002130">
    <property type="protein sequence ID" value="AEI88564.1"/>
    <property type="molecule type" value="Genomic_DNA"/>
</dbReference>
<dbReference type="InterPro" id="IPR007693">
    <property type="entry name" value="DNA_helicase_DnaB-like_N"/>
</dbReference>
<dbReference type="EC" id="5.6.2.3" evidence="13 14"/>
<dbReference type="KEGG" id="mmn:midi_00248"/>
<dbReference type="CDD" id="cd00984">
    <property type="entry name" value="DnaB_C"/>
    <property type="match status" value="1"/>
</dbReference>
<evidence type="ECO:0000259" key="15">
    <source>
        <dbReference type="PROSITE" id="PS51199"/>
    </source>
</evidence>
<evidence type="ECO:0000256" key="14">
    <source>
        <dbReference type="RuleBase" id="RU362085"/>
    </source>
</evidence>
<dbReference type="STRING" id="696127.midi_00248"/>
<dbReference type="InterPro" id="IPR036185">
    <property type="entry name" value="DNA_heli_DnaB-like_N_sf"/>
</dbReference>
<dbReference type="Pfam" id="PF00772">
    <property type="entry name" value="DnaB"/>
    <property type="match status" value="1"/>
</dbReference>
<feature type="domain" description="SF4 helicase" evidence="15">
    <location>
        <begin position="184"/>
        <end position="480"/>
    </location>
</feature>
<evidence type="ECO:0000256" key="13">
    <source>
        <dbReference type="NCBIfam" id="TIGR00665"/>
    </source>
</evidence>
<dbReference type="GO" id="GO:0006269">
    <property type="term" value="P:DNA replication, synthesis of primer"/>
    <property type="evidence" value="ECO:0007669"/>
    <property type="project" value="UniProtKB-UniRule"/>
</dbReference>
<keyword evidence="5 14" id="KW-0547">Nucleotide-binding</keyword>
<dbReference type="PANTHER" id="PTHR30153:SF2">
    <property type="entry name" value="REPLICATIVE DNA HELICASE"/>
    <property type="match status" value="1"/>
</dbReference>
<dbReference type="Gene3D" id="1.10.860.10">
    <property type="entry name" value="DNAb Helicase, Chain A"/>
    <property type="match status" value="1"/>
</dbReference>
<dbReference type="GO" id="GO:0005829">
    <property type="term" value="C:cytosol"/>
    <property type="evidence" value="ECO:0007669"/>
    <property type="project" value="TreeGrafter"/>
</dbReference>
<keyword evidence="4 14" id="KW-0235">DNA replication</keyword>
<dbReference type="InterPro" id="IPR007692">
    <property type="entry name" value="DNA_helicase_DnaB"/>
</dbReference>
<gene>
    <name evidence="16" type="primary">dnaB</name>
    <name evidence="16" type="ordered locus">midi_00248</name>
</gene>
<comment type="subunit">
    <text evidence="2">Homohexamer.</text>
</comment>
<dbReference type="NCBIfam" id="TIGR00665">
    <property type="entry name" value="DnaB"/>
    <property type="match status" value="1"/>
</dbReference>
<sequence length="480" mass="53879">MQQDKQVKPLPSNIEAEQSVLGVLLNNNGHLEKVIDFLRPEHFFIPMHEKIFELIIKFNERGSLASPITLKNYVDTNAFMGDIEIAGFEYLVKITASAQVVYDIENLARHIHELALRRRIISIAEEAIQNSHKDEVEVSTNDRIEDIEQKLFNLAVVGEREGKVVQLRAPLKSTIQKIKEAKDRGSTVSGVSSKLVELDKITSGFQNSDLVIIAARPSMGKTSLAINVAINATEFFEEERKRRDLLNTSMKSVGFVSLEMSADQIAARILSIKTGVDGSKIRTGSVNKEEFEKLARESAILSDMNFFIDDTPALSISAIRTRARRMKRQQNLGLLIIDYLQLIRSSGFSRDMNRVQEIGEISQGLKAIAKELDIPVIALSQLSRAVETRENKRPLLSDLRESGNIEQDADVVMFIYREQYYLERGAPADSGKNAEWQALYDKVKNTAEVIIAKQRNGPIGICTLRFDTATTNFSSLDSLH</sequence>
<evidence type="ECO:0000256" key="9">
    <source>
        <dbReference type="ARBA" id="ARBA00023125"/>
    </source>
</evidence>
<protein>
    <recommendedName>
        <fullName evidence="13 14">Replicative DNA helicase</fullName>
        <ecNumber evidence="13 14">5.6.2.3</ecNumber>
    </recommendedName>
</protein>
<reference evidence="16 17" key="1">
    <citation type="journal article" date="2011" name="Mol. Biol. Evol.">
        <title>Phylogenomic evidence for the presence of a flagellum and cbb3 oxidase in the free-living mitochondrial ancestor.</title>
        <authorList>
            <person name="Sassera D."/>
            <person name="Lo N."/>
            <person name="Epis S."/>
            <person name="D'Auria G."/>
            <person name="Montagna M."/>
            <person name="Comandatore F."/>
            <person name="Horner D."/>
            <person name="Pereto J."/>
            <person name="Luciano A.M."/>
            <person name="Franciosi F."/>
            <person name="Ferri E."/>
            <person name="Crotti E."/>
            <person name="Bazzocchi C."/>
            <person name="Daffonchio D."/>
            <person name="Sacchi L."/>
            <person name="Moya A."/>
            <person name="Latorre A."/>
            <person name="Bandi C."/>
        </authorList>
    </citation>
    <scope>NUCLEOTIDE SEQUENCE [LARGE SCALE GENOMIC DNA]</scope>
    <source>
        <strain evidence="16 17">IricVA</strain>
    </source>
</reference>
<comment type="catalytic activity">
    <reaction evidence="12 14">
        <text>ATP + H2O = ADP + phosphate + H(+)</text>
        <dbReference type="Rhea" id="RHEA:13065"/>
        <dbReference type="ChEBI" id="CHEBI:15377"/>
        <dbReference type="ChEBI" id="CHEBI:15378"/>
        <dbReference type="ChEBI" id="CHEBI:30616"/>
        <dbReference type="ChEBI" id="CHEBI:43474"/>
        <dbReference type="ChEBI" id="CHEBI:456216"/>
        <dbReference type="EC" id="5.6.2.3"/>
    </reaction>
</comment>
<dbReference type="InterPro" id="IPR027417">
    <property type="entry name" value="P-loop_NTPase"/>
</dbReference>
<comment type="function">
    <text evidence="11 14">The main replicative DNA helicase, it participates in initiation and elongation during chromosome replication. Travels ahead of the DNA replisome, separating dsDNA into templates for DNA synthesis. A processive ATP-dependent 5'-3' DNA helicase it has DNA-dependent ATPase activity.</text>
</comment>
<comment type="similarity">
    <text evidence="1 14">Belongs to the helicase family. DnaB subfamily.</text>
</comment>
<keyword evidence="17" id="KW-1185">Reference proteome</keyword>
<evidence type="ECO:0000256" key="10">
    <source>
        <dbReference type="ARBA" id="ARBA00023235"/>
    </source>
</evidence>
<dbReference type="SUPFAM" id="SSF52540">
    <property type="entry name" value="P-loop containing nucleoside triphosphate hydrolases"/>
    <property type="match status" value="1"/>
</dbReference>